<feature type="non-terminal residue" evidence="1">
    <location>
        <position position="100"/>
    </location>
</feature>
<reference evidence="1" key="1">
    <citation type="submission" date="2021-02" db="EMBL/GenBank/DDBJ databases">
        <authorList>
            <consortium name="DOE Joint Genome Institute"/>
            <person name="Ahrendt S."/>
            <person name="Looney B.P."/>
            <person name="Miyauchi S."/>
            <person name="Morin E."/>
            <person name="Drula E."/>
            <person name="Courty P.E."/>
            <person name="Chicoki N."/>
            <person name="Fauchery L."/>
            <person name="Kohler A."/>
            <person name="Kuo A."/>
            <person name="Labutti K."/>
            <person name="Pangilinan J."/>
            <person name="Lipzen A."/>
            <person name="Riley R."/>
            <person name="Andreopoulos W."/>
            <person name="He G."/>
            <person name="Johnson J."/>
            <person name="Barry K.W."/>
            <person name="Grigoriev I.V."/>
            <person name="Nagy L."/>
            <person name="Hibbett D."/>
            <person name="Henrissat B."/>
            <person name="Matheny P.B."/>
            <person name="Labbe J."/>
            <person name="Martin F."/>
        </authorList>
    </citation>
    <scope>NUCLEOTIDE SEQUENCE</scope>
    <source>
        <strain evidence="1">EC-137</strain>
    </source>
</reference>
<proteinExistence type="predicted"/>
<evidence type="ECO:0000313" key="2">
    <source>
        <dbReference type="Proteomes" id="UP000814128"/>
    </source>
</evidence>
<protein>
    <submittedName>
        <fullName evidence="1">Uncharacterized protein</fullName>
    </submittedName>
</protein>
<dbReference type="EMBL" id="MU273861">
    <property type="protein sequence ID" value="KAI0027660.1"/>
    <property type="molecule type" value="Genomic_DNA"/>
</dbReference>
<evidence type="ECO:0000313" key="1">
    <source>
        <dbReference type="EMBL" id="KAI0027660.1"/>
    </source>
</evidence>
<name>A0ACB8Q7P3_9AGAM</name>
<organism evidence="1 2">
    <name type="scientific">Vararia minispora EC-137</name>
    <dbReference type="NCBI Taxonomy" id="1314806"/>
    <lineage>
        <taxon>Eukaryota</taxon>
        <taxon>Fungi</taxon>
        <taxon>Dikarya</taxon>
        <taxon>Basidiomycota</taxon>
        <taxon>Agaricomycotina</taxon>
        <taxon>Agaricomycetes</taxon>
        <taxon>Russulales</taxon>
        <taxon>Lachnocladiaceae</taxon>
        <taxon>Vararia</taxon>
    </lineage>
</organism>
<gene>
    <name evidence="1" type="ORF">K488DRAFT_60730</name>
</gene>
<sequence length="100" mass="11335">MATTIDFKTVKIDPLHEDESNWVTYSAELKNTLQACMLVRHALGSARKLEEIVYDPSLKAYTRKGSQVALSDEEADKLMATEDEYNAKEARVKEIIRTTV</sequence>
<dbReference type="Proteomes" id="UP000814128">
    <property type="component" value="Unassembled WGS sequence"/>
</dbReference>
<keyword evidence="2" id="KW-1185">Reference proteome</keyword>
<comment type="caution">
    <text evidence="1">The sequence shown here is derived from an EMBL/GenBank/DDBJ whole genome shotgun (WGS) entry which is preliminary data.</text>
</comment>
<reference evidence="1" key="2">
    <citation type="journal article" date="2022" name="New Phytol.">
        <title>Evolutionary transition to the ectomycorrhizal habit in the genomes of a hyperdiverse lineage of mushroom-forming fungi.</title>
        <authorList>
            <person name="Looney B."/>
            <person name="Miyauchi S."/>
            <person name="Morin E."/>
            <person name="Drula E."/>
            <person name="Courty P.E."/>
            <person name="Kohler A."/>
            <person name="Kuo A."/>
            <person name="LaButti K."/>
            <person name="Pangilinan J."/>
            <person name="Lipzen A."/>
            <person name="Riley R."/>
            <person name="Andreopoulos W."/>
            <person name="He G."/>
            <person name="Johnson J."/>
            <person name="Nolan M."/>
            <person name="Tritt A."/>
            <person name="Barry K.W."/>
            <person name="Grigoriev I.V."/>
            <person name="Nagy L.G."/>
            <person name="Hibbett D."/>
            <person name="Henrissat B."/>
            <person name="Matheny P.B."/>
            <person name="Labbe J."/>
            <person name="Martin F.M."/>
        </authorList>
    </citation>
    <scope>NUCLEOTIDE SEQUENCE</scope>
    <source>
        <strain evidence="1">EC-137</strain>
    </source>
</reference>
<accession>A0ACB8Q7P3</accession>